<dbReference type="AlphaFoldDB" id="A0A0L6U7C0"/>
<keyword evidence="3" id="KW-1185">Reference proteome</keyword>
<comment type="caution">
    <text evidence="2">The sequence shown here is derived from an EMBL/GenBank/DDBJ whole genome shotgun (WGS) entry which is preliminary data.</text>
</comment>
<feature type="transmembrane region" description="Helical" evidence="1">
    <location>
        <begin position="7"/>
        <end position="29"/>
    </location>
</feature>
<evidence type="ECO:0000256" key="1">
    <source>
        <dbReference type="SAM" id="Phobius"/>
    </source>
</evidence>
<reference evidence="2 3" key="1">
    <citation type="submission" date="2015-08" db="EMBL/GenBank/DDBJ databases">
        <title>Next Generation Sequencing and Analysis of the Genome of Puccinia sorghi L Schw, the Causal Agent of Maize Common Rust.</title>
        <authorList>
            <person name="Rochi L."/>
            <person name="Burguener G."/>
            <person name="Darino M."/>
            <person name="Turjanski A."/>
            <person name="Kreff E."/>
            <person name="Dieguez M.J."/>
            <person name="Sacco F."/>
        </authorList>
    </citation>
    <scope>NUCLEOTIDE SEQUENCE [LARGE SCALE GENOMIC DNA]</scope>
    <source>
        <strain evidence="2 3">RO10H11247</strain>
    </source>
</reference>
<evidence type="ECO:0000313" key="3">
    <source>
        <dbReference type="Proteomes" id="UP000037035"/>
    </source>
</evidence>
<gene>
    <name evidence="2" type="ORF">VP01_9941g2</name>
</gene>
<keyword evidence="1" id="KW-1133">Transmembrane helix</keyword>
<organism evidence="2 3">
    <name type="scientific">Puccinia sorghi</name>
    <dbReference type="NCBI Taxonomy" id="27349"/>
    <lineage>
        <taxon>Eukaryota</taxon>
        <taxon>Fungi</taxon>
        <taxon>Dikarya</taxon>
        <taxon>Basidiomycota</taxon>
        <taxon>Pucciniomycotina</taxon>
        <taxon>Pucciniomycetes</taxon>
        <taxon>Pucciniales</taxon>
        <taxon>Pucciniaceae</taxon>
        <taxon>Puccinia</taxon>
    </lineage>
</organism>
<proteinExistence type="predicted"/>
<evidence type="ECO:0000313" key="2">
    <source>
        <dbReference type="EMBL" id="KNZ43715.1"/>
    </source>
</evidence>
<name>A0A0L6U7C0_9BASI</name>
<dbReference type="Proteomes" id="UP000037035">
    <property type="component" value="Unassembled WGS sequence"/>
</dbReference>
<dbReference type="VEuPathDB" id="FungiDB:VP01_9941g2"/>
<keyword evidence="1" id="KW-0472">Membrane</keyword>
<accession>A0A0L6U7C0</accession>
<dbReference type="EMBL" id="LAVV01015649">
    <property type="protein sequence ID" value="KNZ43715.1"/>
    <property type="molecule type" value="Genomic_DNA"/>
</dbReference>
<protein>
    <submittedName>
        <fullName evidence="2">Putative signal peptide protein</fullName>
    </submittedName>
</protein>
<keyword evidence="1" id="KW-0812">Transmembrane</keyword>
<sequence length="61" mass="6940">MELSINMSLLLISMCSPISLVICLGRYIASRHAPFAPCQIPCQNMPGDMQLYCVLLWRYSF</sequence>